<dbReference type="CDD" id="cd04301">
    <property type="entry name" value="NAT_SF"/>
    <property type="match status" value="1"/>
</dbReference>
<keyword evidence="3" id="KW-1185">Reference proteome</keyword>
<dbReference type="SUPFAM" id="SSF55729">
    <property type="entry name" value="Acyl-CoA N-acyltransferases (Nat)"/>
    <property type="match status" value="1"/>
</dbReference>
<dbReference type="InterPro" id="IPR000182">
    <property type="entry name" value="GNAT_dom"/>
</dbReference>
<dbReference type="InterPro" id="IPR016181">
    <property type="entry name" value="Acyl_CoA_acyltransferase"/>
</dbReference>
<dbReference type="STRING" id="1283841.A0A084QWV0"/>
<dbReference type="OMA" id="NIHWARA"/>
<evidence type="ECO:0000259" key="1">
    <source>
        <dbReference type="PROSITE" id="PS51186"/>
    </source>
</evidence>
<evidence type="ECO:0000313" key="2">
    <source>
        <dbReference type="EMBL" id="KFA68435.1"/>
    </source>
</evidence>
<dbReference type="AlphaFoldDB" id="A0A084QWV0"/>
<dbReference type="OrthoDB" id="47059at2759"/>
<dbReference type="PROSITE" id="PS51186">
    <property type="entry name" value="GNAT"/>
    <property type="match status" value="1"/>
</dbReference>
<dbReference type="EMBL" id="KL659876">
    <property type="protein sequence ID" value="KFA68435.1"/>
    <property type="molecule type" value="Genomic_DNA"/>
</dbReference>
<dbReference type="InParanoid" id="A0A084QWV0"/>
<protein>
    <recommendedName>
        <fullName evidence="1">N-acetyltransferase domain-containing protein</fullName>
    </recommendedName>
</protein>
<reference evidence="2 3" key="1">
    <citation type="journal article" date="2014" name="BMC Genomics">
        <title>Comparative genome sequencing reveals chemotype-specific gene clusters in the toxigenic black mold Stachybotrys.</title>
        <authorList>
            <person name="Semeiks J."/>
            <person name="Borek D."/>
            <person name="Otwinowski Z."/>
            <person name="Grishin N.V."/>
        </authorList>
    </citation>
    <scope>NUCLEOTIDE SEQUENCE [LARGE SCALE GENOMIC DNA]</scope>
    <source>
        <strain evidence="2 3">IBT 40285</strain>
    </source>
</reference>
<proteinExistence type="predicted"/>
<feature type="domain" description="N-acetyltransferase" evidence="1">
    <location>
        <begin position="1"/>
        <end position="126"/>
    </location>
</feature>
<sequence length="126" mass="14349">MTNIHWARAYETLAAFNQHHEVLVAFDPETNEQIGWTLMCSHSAIVSDVYAFLPLLPSKDKAGLIAAVGVDERARGRGVGLAMVVKALENMRARGIEGVFIDYVKIRDFYEKFGFELYWEYESYVL</sequence>
<dbReference type="Proteomes" id="UP000028524">
    <property type="component" value="Unassembled WGS sequence"/>
</dbReference>
<dbReference type="GO" id="GO:0016747">
    <property type="term" value="F:acyltransferase activity, transferring groups other than amino-acyl groups"/>
    <property type="evidence" value="ECO:0007669"/>
    <property type="project" value="InterPro"/>
</dbReference>
<name>A0A084QWV0_STAC4</name>
<organism evidence="2 3">
    <name type="scientific">Stachybotrys chlorohalonatus (strain IBT 40285)</name>
    <dbReference type="NCBI Taxonomy" id="1283841"/>
    <lineage>
        <taxon>Eukaryota</taxon>
        <taxon>Fungi</taxon>
        <taxon>Dikarya</taxon>
        <taxon>Ascomycota</taxon>
        <taxon>Pezizomycotina</taxon>
        <taxon>Sordariomycetes</taxon>
        <taxon>Hypocreomycetidae</taxon>
        <taxon>Hypocreales</taxon>
        <taxon>Stachybotryaceae</taxon>
        <taxon>Stachybotrys</taxon>
    </lineage>
</organism>
<dbReference type="Gene3D" id="3.40.630.30">
    <property type="match status" value="1"/>
</dbReference>
<dbReference type="HOGENOM" id="CLU_144299_0_0_1"/>
<dbReference type="Pfam" id="PF00583">
    <property type="entry name" value="Acetyltransf_1"/>
    <property type="match status" value="1"/>
</dbReference>
<accession>A0A084QWV0</accession>
<gene>
    <name evidence="2" type="ORF">S40285_08188</name>
</gene>
<evidence type="ECO:0000313" key="3">
    <source>
        <dbReference type="Proteomes" id="UP000028524"/>
    </source>
</evidence>